<dbReference type="InterPro" id="IPR016032">
    <property type="entry name" value="Sig_transdc_resp-reg_C-effctor"/>
</dbReference>
<dbReference type="SMART" id="SM00421">
    <property type="entry name" value="HTH_LUXR"/>
    <property type="match status" value="1"/>
</dbReference>
<dbReference type="CDD" id="cd06170">
    <property type="entry name" value="LuxR_C_like"/>
    <property type="match status" value="1"/>
</dbReference>
<reference evidence="6 7" key="1">
    <citation type="journal article" date="2017" name="FEMS Microbiol. Ecol.">
        <title>Reconstructed genomes of novel Dehalococcoides mccartyi strains from 1,2,3,4-tetrachlorodibenzo-p-dioxin-dechlorinating enrichment cultures reveal divergent reductive dehalogenase gene profiles.</title>
        <authorList>
            <person name="Dam H.T."/>
            <person name="Vollmers J."/>
            <person name="Kaster A.K."/>
            <person name="Haggblom M.M."/>
        </authorList>
    </citation>
    <scope>NUCLEOTIDE SEQUENCE [LARGE SCALE GENOMIC DNA]</scope>
    <source>
        <strain evidence="6 7">H1-3-2.001</strain>
    </source>
</reference>
<dbReference type="SUPFAM" id="SSF52172">
    <property type="entry name" value="CheY-like"/>
    <property type="match status" value="1"/>
</dbReference>
<evidence type="ECO:0000259" key="4">
    <source>
        <dbReference type="PROSITE" id="PS50043"/>
    </source>
</evidence>
<name>A0A2J1E0E2_9CHLR</name>
<dbReference type="Pfam" id="PF00072">
    <property type="entry name" value="Response_reg"/>
    <property type="match status" value="1"/>
</dbReference>
<feature type="domain" description="Response regulatory" evidence="5">
    <location>
        <begin position="7"/>
        <end position="123"/>
    </location>
</feature>
<feature type="modified residue" description="4-aspartylphosphate" evidence="3">
    <location>
        <position position="58"/>
    </location>
</feature>
<keyword evidence="1 3" id="KW-0597">Phosphoprotein</keyword>
<evidence type="ECO:0000313" key="6">
    <source>
        <dbReference type="EMBL" id="PKH47894.1"/>
    </source>
</evidence>
<dbReference type="PROSITE" id="PS50043">
    <property type="entry name" value="HTH_LUXR_2"/>
    <property type="match status" value="1"/>
</dbReference>
<proteinExistence type="predicted"/>
<dbReference type="GO" id="GO:0003677">
    <property type="term" value="F:DNA binding"/>
    <property type="evidence" value="ECO:0007669"/>
    <property type="project" value="UniProtKB-KW"/>
</dbReference>
<evidence type="ECO:0000256" key="1">
    <source>
        <dbReference type="ARBA" id="ARBA00022553"/>
    </source>
</evidence>
<dbReference type="AlphaFoldDB" id="A0A2J1E0E2"/>
<dbReference type="PROSITE" id="PS50110">
    <property type="entry name" value="RESPONSE_REGULATORY"/>
    <property type="match status" value="1"/>
</dbReference>
<dbReference type="GO" id="GO:0000160">
    <property type="term" value="P:phosphorelay signal transduction system"/>
    <property type="evidence" value="ECO:0007669"/>
    <property type="project" value="InterPro"/>
</dbReference>
<organism evidence="6 7">
    <name type="scientific">Dehalococcoides mccartyi</name>
    <dbReference type="NCBI Taxonomy" id="61435"/>
    <lineage>
        <taxon>Bacteria</taxon>
        <taxon>Bacillati</taxon>
        <taxon>Chloroflexota</taxon>
        <taxon>Dehalococcoidia</taxon>
        <taxon>Dehalococcoidales</taxon>
        <taxon>Dehalococcoidaceae</taxon>
        <taxon>Dehalococcoides</taxon>
    </lineage>
</organism>
<evidence type="ECO:0000259" key="5">
    <source>
        <dbReference type="PROSITE" id="PS50110"/>
    </source>
</evidence>
<dbReference type="GO" id="GO:0006355">
    <property type="term" value="P:regulation of DNA-templated transcription"/>
    <property type="evidence" value="ECO:0007669"/>
    <property type="project" value="InterPro"/>
</dbReference>
<dbReference type="SMART" id="SM00448">
    <property type="entry name" value="REC"/>
    <property type="match status" value="1"/>
</dbReference>
<feature type="domain" description="HTH luxR-type" evidence="4">
    <location>
        <begin position="151"/>
        <end position="209"/>
    </location>
</feature>
<dbReference type="InterPro" id="IPR000792">
    <property type="entry name" value="Tscrpt_reg_LuxR_C"/>
</dbReference>
<sequence length="209" mass="23456">MSSNTIRVAVIDDHEVVCQGFEQMINHEPDMEIVGSARDINNSLLLIKQSIPDIVLVDVRLQNESGFDLIEKARAMDTKAIFIMITGFESEHYLSQALEIGALGLITKGSPKGLILNAIRVVYNGGSVWSRDLLFNTYRSASCIEYPHNKPSIQRTNLTIRENEIVRLLIEGNTNKTIAHRLGLSDTTIKKNMKNIMNKLHVDNRVKLA</sequence>
<dbReference type="PRINTS" id="PR00038">
    <property type="entry name" value="HTHLUXR"/>
</dbReference>
<evidence type="ECO:0000313" key="7">
    <source>
        <dbReference type="Proteomes" id="UP000233649"/>
    </source>
</evidence>
<feature type="non-terminal residue" evidence="6">
    <location>
        <position position="209"/>
    </location>
</feature>
<dbReference type="EMBL" id="PHFD01000056">
    <property type="protein sequence ID" value="PKH47894.1"/>
    <property type="molecule type" value="Genomic_DNA"/>
</dbReference>
<dbReference type="InterPro" id="IPR011006">
    <property type="entry name" value="CheY-like_superfamily"/>
</dbReference>
<dbReference type="SUPFAM" id="SSF46894">
    <property type="entry name" value="C-terminal effector domain of the bipartite response regulators"/>
    <property type="match status" value="1"/>
</dbReference>
<comment type="caution">
    <text evidence="6">The sequence shown here is derived from an EMBL/GenBank/DDBJ whole genome shotgun (WGS) entry which is preliminary data.</text>
</comment>
<protein>
    <submittedName>
        <fullName evidence="6">DNA-binding response regulator</fullName>
    </submittedName>
</protein>
<accession>A0A2J1E0E2</accession>
<dbReference type="InterPro" id="IPR058245">
    <property type="entry name" value="NreC/VraR/RcsB-like_REC"/>
</dbReference>
<keyword evidence="2 6" id="KW-0238">DNA-binding</keyword>
<evidence type="ECO:0000256" key="2">
    <source>
        <dbReference type="ARBA" id="ARBA00023125"/>
    </source>
</evidence>
<dbReference type="CDD" id="cd17535">
    <property type="entry name" value="REC_NarL-like"/>
    <property type="match status" value="1"/>
</dbReference>
<gene>
    <name evidence="6" type="ORF">CVH13_00166</name>
</gene>
<dbReference type="Proteomes" id="UP000233649">
    <property type="component" value="Unassembled WGS sequence"/>
</dbReference>
<dbReference type="InterPro" id="IPR001789">
    <property type="entry name" value="Sig_transdc_resp-reg_receiver"/>
</dbReference>
<dbReference type="InterPro" id="IPR039420">
    <property type="entry name" value="WalR-like"/>
</dbReference>
<dbReference type="PANTHER" id="PTHR43214">
    <property type="entry name" value="TWO-COMPONENT RESPONSE REGULATOR"/>
    <property type="match status" value="1"/>
</dbReference>
<dbReference type="Pfam" id="PF00196">
    <property type="entry name" value="GerE"/>
    <property type="match status" value="1"/>
</dbReference>
<evidence type="ECO:0000256" key="3">
    <source>
        <dbReference type="PROSITE-ProRule" id="PRU00169"/>
    </source>
</evidence>
<dbReference type="Gene3D" id="3.40.50.2300">
    <property type="match status" value="1"/>
</dbReference>
<dbReference type="PROSITE" id="PS00622">
    <property type="entry name" value="HTH_LUXR_1"/>
    <property type="match status" value="1"/>
</dbReference>